<dbReference type="KEGG" id="cheb:HH215_01000"/>
<protein>
    <submittedName>
        <fullName evidence="3">Uncharacterized protein</fullName>
    </submittedName>
</protein>
<accession>A0A7Z2VEU4</accession>
<evidence type="ECO:0000256" key="1">
    <source>
        <dbReference type="SAM" id="MobiDB-lite"/>
    </source>
</evidence>
<gene>
    <name evidence="3" type="ORF">HH215_01000</name>
</gene>
<evidence type="ECO:0000313" key="4">
    <source>
        <dbReference type="Proteomes" id="UP000502248"/>
    </source>
</evidence>
<feature type="chain" id="PRO_5038919134" evidence="2">
    <location>
        <begin position="26"/>
        <end position="236"/>
    </location>
</feature>
<organism evidence="3 4">
    <name type="scientific">Cohnella herbarum</name>
    <dbReference type="NCBI Taxonomy" id="2728023"/>
    <lineage>
        <taxon>Bacteria</taxon>
        <taxon>Bacillati</taxon>
        <taxon>Bacillota</taxon>
        <taxon>Bacilli</taxon>
        <taxon>Bacillales</taxon>
        <taxon>Paenibacillaceae</taxon>
        <taxon>Cohnella</taxon>
    </lineage>
</organism>
<evidence type="ECO:0000256" key="2">
    <source>
        <dbReference type="SAM" id="SignalP"/>
    </source>
</evidence>
<dbReference type="PROSITE" id="PS51257">
    <property type="entry name" value="PROKAR_LIPOPROTEIN"/>
    <property type="match status" value="1"/>
</dbReference>
<sequence>MPRYSPARLKIWGALLLSVSLVSCSSSPIIESASGPASDPPAISSPEWSPEDSSPEEAIIQTMDPPAVTPEPSQPAASKHPDAASPPVEVSTIQPKSTEPEDAPNPAFQPKSPSLASIKLGVSDKEVVKRYGLPSDTYLLPGDKQTVNIWEYDGYSIGLNDKDKVVYVEISSSGVNTGIQGLLYGMSGSEAAQLLGIPNEDHTNVLALEVSGGWLKLDLDPDTQKVLSLKLLSREI</sequence>
<evidence type="ECO:0000313" key="3">
    <source>
        <dbReference type="EMBL" id="QJD81896.1"/>
    </source>
</evidence>
<keyword evidence="4" id="KW-1185">Reference proteome</keyword>
<feature type="signal peptide" evidence="2">
    <location>
        <begin position="1"/>
        <end position="25"/>
    </location>
</feature>
<name>A0A7Z2VEU4_9BACL</name>
<feature type="region of interest" description="Disordered" evidence="1">
    <location>
        <begin position="29"/>
        <end position="115"/>
    </location>
</feature>
<dbReference type="EMBL" id="CP051680">
    <property type="protein sequence ID" value="QJD81896.1"/>
    <property type="molecule type" value="Genomic_DNA"/>
</dbReference>
<keyword evidence="2" id="KW-0732">Signal</keyword>
<reference evidence="3 4" key="1">
    <citation type="submission" date="2020-04" db="EMBL/GenBank/DDBJ databases">
        <title>Genome sequencing of novel species.</title>
        <authorList>
            <person name="Heo J."/>
            <person name="Kim S.-J."/>
            <person name="Kim J.-S."/>
            <person name="Hong S.-B."/>
            <person name="Kwon S.-W."/>
        </authorList>
    </citation>
    <scope>NUCLEOTIDE SEQUENCE [LARGE SCALE GENOMIC DNA]</scope>
    <source>
        <strain evidence="3 4">MFER-1</strain>
    </source>
</reference>
<dbReference type="AlphaFoldDB" id="A0A7Z2VEU4"/>
<dbReference type="RefSeq" id="WP_169278201.1">
    <property type="nucleotide sequence ID" value="NZ_CP051680.1"/>
</dbReference>
<proteinExistence type="predicted"/>
<dbReference type="Proteomes" id="UP000502248">
    <property type="component" value="Chromosome"/>
</dbReference>